<dbReference type="VEuPathDB" id="FungiDB:AAP_06063"/>
<sequence length="482" mass="53680">MQVPLLLSTSAKRCVPFARIPYQSQLWTFTSTRRFSRHPLAMKQQQTGSAADFFTSDAETLLPPSQRVHILGMGNIGCFIAHSLRGILNPPQVTLLLHNENLYDQWWKQKRRVTLVKHGLIEHAKGFDVSVARQGRWYTPSQPAIASRTSADIANSSDEELDTSTERSNPKTWALDEEPIDNVILTCKATQVEKALKSIAHRLLPTSTIVFLQNGMGIIDEVNEKIFSDPSMRPNYISGITTHGFYRVEPFKAVHTGMGVTALAVTHTNSYIAGVEEVRHTQDETDPSIPTAKKTGDNNYELHSHTSRYLLSLLCRTPALTATALDKTAIITSQLEKLAMNCVINPLTVLFNCKNGDLLQSFNVARMQRLILIEFAAVVRAMPELQGLPGLSVRFSPERLRKLAVGLERTTAENTSSMLQDVLGGRETEIDYINGYIVKKGDELGIRCVANYMVMQAVLAKSRLGSKAAQEVIPFENLEEFL</sequence>
<feature type="region of interest" description="Disordered" evidence="6">
    <location>
        <begin position="148"/>
        <end position="171"/>
    </location>
</feature>
<comment type="caution">
    <text evidence="9">The sequence shown here is derived from an EMBL/GenBank/DDBJ whole genome shotgun (WGS) entry which is preliminary data.</text>
</comment>
<dbReference type="EMBL" id="AZGZ01000042">
    <property type="protein sequence ID" value="KZZ86943.1"/>
    <property type="molecule type" value="Genomic_DNA"/>
</dbReference>
<dbReference type="Gene3D" id="3.40.50.720">
    <property type="entry name" value="NAD(P)-binding Rossmann-like Domain"/>
    <property type="match status" value="1"/>
</dbReference>
<evidence type="ECO:0000259" key="7">
    <source>
        <dbReference type="Pfam" id="PF02558"/>
    </source>
</evidence>
<accession>A0A162I0A7</accession>
<comment type="similarity">
    <text evidence="1">Belongs to the ketopantoate reductase family.</text>
</comment>
<evidence type="ECO:0000256" key="4">
    <source>
        <dbReference type="ARBA" id="ARBA00023002"/>
    </source>
</evidence>
<dbReference type="GO" id="GO:0015940">
    <property type="term" value="P:pantothenate biosynthetic process"/>
    <property type="evidence" value="ECO:0007669"/>
    <property type="project" value="InterPro"/>
</dbReference>
<dbReference type="NCBIfam" id="TIGR00745">
    <property type="entry name" value="apbA_panE"/>
    <property type="match status" value="1"/>
</dbReference>
<dbReference type="Proteomes" id="UP000242877">
    <property type="component" value="Unassembled WGS sequence"/>
</dbReference>
<feature type="domain" description="Ketopantoate reductase N-terminal" evidence="7">
    <location>
        <begin position="169"/>
        <end position="263"/>
    </location>
</feature>
<dbReference type="PANTHER" id="PTHR43765:SF2">
    <property type="entry name" value="2-DEHYDROPANTOATE 2-REDUCTASE"/>
    <property type="match status" value="1"/>
</dbReference>
<evidence type="ECO:0000256" key="2">
    <source>
        <dbReference type="ARBA" id="ARBA00013014"/>
    </source>
</evidence>
<dbReference type="InterPro" id="IPR050838">
    <property type="entry name" value="Ketopantoate_reductase"/>
</dbReference>
<dbReference type="InterPro" id="IPR013752">
    <property type="entry name" value="KPA_reductase"/>
</dbReference>
<keyword evidence="4" id="KW-0560">Oxidoreductase</keyword>
<feature type="domain" description="Ketopantoate reductase C-terminal" evidence="8">
    <location>
        <begin position="330"/>
        <end position="461"/>
    </location>
</feature>
<evidence type="ECO:0000313" key="9">
    <source>
        <dbReference type="EMBL" id="KZZ86943.1"/>
    </source>
</evidence>
<dbReference type="OrthoDB" id="73846at2759"/>
<dbReference type="InterPro" id="IPR008927">
    <property type="entry name" value="6-PGluconate_DH-like_C_sf"/>
</dbReference>
<keyword evidence="10" id="KW-1185">Reference proteome</keyword>
<dbReference type="GO" id="GO:0008677">
    <property type="term" value="F:2-dehydropantoate 2-reductase activity"/>
    <property type="evidence" value="ECO:0007669"/>
    <property type="project" value="UniProtKB-EC"/>
</dbReference>
<proteinExistence type="inferred from homology"/>
<reference evidence="9 10" key="1">
    <citation type="journal article" date="2016" name="Genome Biol. Evol.">
        <title>Divergent and convergent evolution of fungal pathogenicity.</title>
        <authorList>
            <person name="Shang Y."/>
            <person name="Xiao G."/>
            <person name="Zheng P."/>
            <person name="Cen K."/>
            <person name="Zhan S."/>
            <person name="Wang C."/>
        </authorList>
    </citation>
    <scope>NUCLEOTIDE SEQUENCE [LARGE SCALE GENOMIC DNA]</scope>
    <source>
        <strain evidence="9 10">ARSEF 7405</strain>
    </source>
</reference>
<name>A0A162I0A7_9EURO</name>
<dbReference type="GO" id="GO:0050661">
    <property type="term" value="F:NADP binding"/>
    <property type="evidence" value="ECO:0007669"/>
    <property type="project" value="TreeGrafter"/>
</dbReference>
<dbReference type="Gene3D" id="1.10.1040.10">
    <property type="entry name" value="N-(1-d-carboxylethyl)-l-norvaline Dehydrogenase, domain 2"/>
    <property type="match status" value="1"/>
</dbReference>
<dbReference type="EC" id="1.1.1.169" evidence="2"/>
<gene>
    <name evidence="9" type="ORF">AAP_06063</name>
</gene>
<dbReference type="InterPro" id="IPR013328">
    <property type="entry name" value="6PGD_dom2"/>
</dbReference>
<dbReference type="InterPro" id="IPR013332">
    <property type="entry name" value="KPR_N"/>
</dbReference>
<evidence type="ECO:0000313" key="10">
    <source>
        <dbReference type="Proteomes" id="UP000242877"/>
    </source>
</evidence>
<evidence type="ECO:0000256" key="1">
    <source>
        <dbReference type="ARBA" id="ARBA00007870"/>
    </source>
</evidence>
<evidence type="ECO:0000256" key="6">
    <source>
        <dbReference type="SAM" id="MobiDB-lite"/>
    </source>
</evidence>
<organism evidence="9 10">
    <name type="scientific">Ascosphaera apis ARSEF 7405</name>
    <dbReference type="NCBI Taxonomy" id="392613"/>
    <lineage>
        <taxon>Eukaryota</taxon>
        <taxon>Fungi</taxon>
        <taxon>Dikarya</taxon>
        <taxon>Ascomycota</taxon>
        <taxon>Pezizomycotina</taxon>
        <taxon>Eurotiomycetes</taxon>
        <taxon>Eurotiomycetidae</taxon>
        <taxon>Onygenales</taxon>
        <taxon>Ascosphaeraceae</taxon>
        <taxon>Ascosphaera</taxon>
    </lineage>
</organism>
<dbReference type="GO" id="GO:0005739">
    <property type="term" value="C:mitochondrion"/>
    <property type="evidence" value="ECO:0007669"/>
    <property type="project" value="TreeGrafter"/>
</dbReference>
<evidence type="ECO:0000256" key="3">
    <source>
        <dbReference type="ARBA" id="ARBA00022857"/>
    </source>
</evidence>
<protein>
    <recommendedName>
        <fullName evidence="2">2-dehydropantoate 2-reductase</fullName>
        <ecNumber evidence="2">1.1.1.169</ecNumber>
    </recommendedName>
    <alternativeName>
        <fullName evidence="5">Ketopantoate reductase</fullName>
    </alternativeName>
</protein>
<dbReference type="PANTHER" id="PTHR43765">
    <property type="entry name" value="2-DEHYDROPANTOATE 2-REDUCTASE-RELATED"/>
    <property type="match status" value="1"/>
</dbReference>
<dbReference type="SUPFAM" id="SSF48179">
    <property type="entry name" value="6-phosphogluconate dehydrogenase C-terminal domain-like"/>
    <property type="match status" value="1"/>
</dbReference>
<evidence type="ECO:0000259" key="8">
    <source>
        <dbReference type="Pfam" id="PF08546"/>
    </source>
</evidence>
<dbReference type="Pfam" id="PF08546">
    <property type="entry name" value="ApbA_C"/>
    <property type="match status" value="1"/>
</dbReference>
<dbReference type="InterPro" id="IPR036291">
    <property type="entry name" value="NAD(P)-bd_dom_sf"/>
</dbReference>
<dbReference type="SUPFAM" id="SSF51735">
    <property type="entry name" value="NAD(P)-binding Rossmann-fold domains"/>
    <property type="match status" value="1"/>
</dbReference>
<dbReference type="InterPro" id="IPR003710">
    <property type="entry name" value="ApbA"/>
</dbReference>
<dbReference type="AlphaFoldDB" id="A0A162I0A7"/>
<keyword evidence="3" id="KW-0521">NADP</keyword>
<dbReference type="Pfam" id="PF02558">
    <property type="entry name" value="ApbA"/>
    <property type="match status" value="1"/>
</dbReference>
<evidence type="ECO:0000256" key="5">
    <source>
        <dbReference type="ARBA" id="ARBA00032024"/>
    </source>
</evidence>